<feature type="compositionally biased region" description="Basic residues" evidence="1">
    <location>
        <begin position="1"/>
        <end position="34"/>
    </location>
</feature>
<accession>A0A2W5UM38</accession>
<dbReference type="EMBL" id="QFQP01000018">
    <property type="protein sequence ID" value="PZR10148.1"/>
    <property type="molecule type" value="Genomic_DNA"/>
</dbReference>
<comment type="caution">
    <text evidence="2">The sequence shown here is derived from an EMBL/GenBank/DDBJ whole genome shotgun (WGS) entry which is preliminary data.</text>
</comment>
<dbReference type="Proteomes" id="UP000249061">
    <property type="component" value="Unassembled WGS sequence"/>
</dbReference>
<dbReference type="AlphaFoldDB" id="A0A2W5UM38"/>
<name>A0A2W5UM38_9BACT</name>
<evidence type="ECO:0000256" key="1">
    <source>
        <dbReference type="SAM" id="MobiDB-lite"/>
    </source>
</evidence>
<protein>
    <submittedName>
        <fullName evidence="2">Uncharacterized protein</fullName>
    </submittedName>
</protein>
<proteinExistence type="predicted"/>
<organism evidence="2 3">
    <name type="scientific">Archangium gephyra</name>
    <dbReference type="NCBI Taxonomy" id="48"/>
    <lineage>
        <taxon>Bacteria</taxon>
        <taxon>Pseudomonadati</taxon>
        <taxon>Myxococcota</taxon>
        <taxon>Myxococcia</taxon>
        <taxon>Myxococcales</taxon>
        <taxon>Cystobacterineae</taxon>
        <taxon>Archangiaceae</taxon>
        <taxon>Archangium</taxon>
    </lineage>
</organism>
<evidence type="ECO:0000313" key="2">
    <source>
        <dbReference type="EMBL" id="PZR10148.1"/>
    </source>
</evidence>
<reference evidence="2 3" key="1">
    <citation type="submission" date="2017-08" db="EMBL/GenBank/DDBJ databases">
        <title>Infants hospitalized years apart are colonized by the same room-sourced microbial strains.</title>
        <authorList>
            <person name="Brooks B."/>
            <person name="Olm M.R."/>
            <person name="Firek B.A."/>
            <person name="Baker R."/>
            <person name="Thomas B.C."/>
            <person name="Morowitz M.J."/>
            <person name="Banfield J.F."/>
        </authorList>
    </citation>
    <scope>NUCLEOTIDE SEQUENCE [LARGE SCALE GENOMIC DNA]</scope>
    <source>
        <strain evidence="2">S2_003_000_R2_14</strain>
    </source>
</reference>
<feature type="region of interest" description="Disordered" evidence="1">
    <location>
        <begin position="1"/>
        <end position="45"/>
    </location>
</feature>
<gene>
    <name evidence="2" type="ORF">DI536_20140</name>
</gene>
<evidence type="ECO:0000313" key="3">
    <source>
        <dbReference type="Proteomes" id="UP000249061"/>
    </source>
</evidence>
<sequence length="137" mass="15161">MPRASTRKKPARKTTTTRKPRTAVRAKSAPRKKKNELAGPPKLVWKQGGPRLRSAVVKGGNYSLMSHDGVDWTADFRPTKGRANAVLFRQPLEACIAACERDHVLRFTNEVLVSNGAQALAAADLQGDAVAWKRRRF</sequence>